<feature type="compositionally biased region" description="Polar residues" evidence="8">
    <location>
        <begin position="578"/>
        <end position="590"/>
    </location>
</feature>
<dbReference type="PROSITE" id="PS50016">
    <property type="entry name" value="ZF_PHD_2"/>
    <property type="match status" value="2"/>
</dbReference>
<reference evidence="11" key="1">
    <citation type="submission" date="2023-05" db="EMBL/GenBank/DDBJ databases">
        <title>Nepenthes gracilis genome sequencing.</title>
        <authorList>
            <person name="Fukushima K."/>
        </authorList>
    </citation>
    <scope>NUCLEOTIDE SEQUENCE</scope>
    <source>
        <strain evidence="11">SING2019-196</strain>
    </source>
</reference>
<dbReference type="InterPro" id="IPR019787">
    <property type="entry name" value="Znf_PHD-finger"/>
</dbReference>
<evidence type="ECO:0000256" key="5">
    <source>
        <dbReference type="ARBA" id="ARBA00022857"/>
    </source>
</evidence>
<feature type="compositionally biased region" description="Basic and acidic residues" evidence="8">
    <location>
        <begin position="459"/>
        <end position="472"/>
    </location>
</feature>
<feature type="compositionally biased region" description="Polar residues" evidence="8">
    <location>
        <begin position="558"/>
        <end position="569"/>
    </location>
</feature>
<dbReference type="InterPro" id="IPR001841">
    <property type="entry name" value="Znf_RING"/>
</dbReference>
<dbReference type="PANTHER" id="PTHR42907:SF1">
    <property type="entry name" value="FMN-LINKED OXIDOREDUCTASES SUPERFAMILY PROTEIN"/>
    <property type="match status" value="1"/>
</dbReference>
<feature type="compositionally biased region" description="Basic and acidic residues" evidence="8">
    <location>
        <begin position="631"/>
        <end position="646"/>
    </location>
</feature>
<keyword evidence="6" id="KW-0694">RNA-binding</keyword>
<evidence type="ECO:0000256" key="2">
    <source>
        <dbReference type="ARBA" id="ARBA00022723"/>
    </source>
</evidence>
<dbReference type="FunFam" id="3.30.40.10:FF:000638">
    <property type="entry name" value="PHD finger family protein"/>
    <property type="match status" value="1"/>
</dbReference>
<dbReference type="InterPro" id="IPR013083">
    <property type="entry name" value="Znf_RING/FYVE/PHD"/>
</dbReference>
<dbReference type="InterPro" id="IPR035587">
    <property type="entry name" value="DUS-like_FMN-bd"/>
</dbReference>
<dbReference type="SUPFAM" id="SSF51395">
    <property type="entry name" value="FMN-linked oxidoreductases"/>
    <property type="match status" value="1"/>
</dbReference>
<evidence type="ECO:0000256" key="6">
    <source>
        <dbReference type="ARBA" id="ARBA00022884"/>
    </source>
</evidence>
<dbReference type="Pfam" id="PF01207">
    <property type="entry name" value="Dus"/>
    <property type="match status" value="1"/>
</dbReference>
<dbReference type="SUPFAM" id="SSF57903">
    <property type="entry name" value="FYVE/PHD zinc finger"/>
    <property type="match status" value="3"/>
</dbReference>
<dbReference type="InterPro" id="IPR013785">
    <property type="entry name" value="Aldolase_TIM"/>
</dbReference>
<dbReference type="PROSITE" id="PS01359">
    <property type="entry name" value="ZF_PHD_1"/>
    <property type="match status" value="1"/>
</dbReference>
<dbReference type="GO" id="GO:0017150">
    <property type="term" value="F:tRNA dihydrouridine synthase activity"/>
    <property type="evidence" value="ECO:0007669"/>
    <property type="project" value="InterPro"/>
</dbReference>
<keyword evidence="2" id="KW-0479">Metal-binding</keyword>
<dbReference type="Gene3D" id="3.20.20.70">
    <property type="entry name" value="Aldolase class I"/>
    <property type="match status" value="1"/>
</dbReference>
<protein>
    <submittedName>
        <fullName evidence="11">Uncharacterized protein</fullName>
    </submittedName>
</protein>
<feature type="region of interest" description="Disordered" evidence="8">
    <location>
        <begin position="557"/>
        <end position="655"/>
    </location>
</feature>
<evidence type="ECO:0000313" key="12">
    <source>
        <dbReference type="Proteomes" id="UP001279734"/>
    </source>
</evidence>
<keyword evidence="1" id="KW-0820">tRNA-binding</keyword>
<dbReference type="NCBIfam" id="NF008774">
    <property type="entry name" value="PRK11815.1"/>
    <property type="match status" value="1"/>
</dbReference>
<feature type="compositionally biased region" description="Polar residues" evidence="8">
    <location>
        <begin position="700"/>
        <end position="719"/>
    </location>
</feature>
<proteinExistence type="predicted"/>
<dbReference type="FunFam" id="3.30.40.10:FF:000238">
    <property type="entry name" value="PHD finger family protein"/>
    <property type="match status" value="1"/>
</dbReference>
<feature type="domain" description="RING-type" evidence="10">
    <location>
        <begin position="139"/>
        <end position="192"/>
    </location>
</feature>
<dbReference type="Gene3D" id="3.30.40.10">
    <property type="entry name" value="Zinc/RING finger domain, C3HC4 (zinc finger)"/>
    <property type="match status" value="2"/>
</dbReference>
<dbReference type="SMART" id="SM00249">
    <property type="entry name" value="PHD"/>
    <property type="match status" value="3"/>
</dbReference>
<dbReference type="EMBL" id="BSYO01000005">
    <property type="protein sequence ID" value="GMH04410.1"/>
    <property type="molecule type" value="Genomic_DNA"/>
</dbReference>
<keyword evidence="3 7" id="KW-0863">Zinc-finger</keyword>
<gene>
    <name evidence="11" type="ORF">Nepgr_006249</name>
</gene>
<dbReference type="InterPro" id="IPR004653">
    <property type="entry name" value="DusA"/>
</dbReference>
<evidence type="ECO:0000256" key="3">
    <source>
        <dbReference type="ARBA" id="ARBA00022771"/>
    </source>
</evidence>
<dbReference type="Pfam" id="PF00628">
    <property type="entry name" value="PHD"/>
    <property type="match status" value="1"/>
</dbReference>
<evidence type="ECO:0000256" key="8">
    <source>
        <dbReference type="SAM" id="MobiDB-lite"/>
    </source>
</evidence>
<dbReference type="CDD" id="cd15489">
    <property type="entry name" value="PHD_SF"/>
    <property type="match status" value="1"/>
</dbReference>
<keyword evidence="4" id="KW-0862">Zinc</keyword>
<evidence type="ECO:0000313" key="11">
    <source>
        <dbReference type="EMBL" id="GMH04410.1"/>
    </source>
</evidence>
<keyword evidence="5" id="KW-0521">NADP</keyword>
<dbReference type="PROSITE" id="PS50089">
    <property type="entry name" value="ZF_RING_2"/>
    <property type="match status" value="1"/>
</dbReference>
<organism evidence="11 12">
    <name type="scientific">Nepenthes gracilis</name>
    <name type="common">Slender pitcher plant</name>
    <dbReference type="NCBI Taxonomy" id="150966"/>
    <lineage>
        <taxon>Eukaryota</taxon>
        <taxon>Viridiplantae</taxon>
        <taxon>Streptophyta</taxon>
        <taxon>Embryophyta</taxon>
        <taxon>Tracheophyta</taxon>
        <taxon>Spermatophyta</taxon>
        <taxon>Magnoliopsida</taxon>
        <taxon>eudicotyledons</taxon>
        <taxon>Gunneridae</taxon>
        <taxon>Pentapetalae</taxon>
        <taxon>Caryophyllales</taxon>
        <taxon>Nepenthaceae</taxon>
        <taxon>Nepenthes</taxon>
    </lineage>
</organism>
<evidence type="ECO:0000256" key="1">
    <source>
        <dbReference type="ARBA" id="ARBA00022555"/>
    </source>
</evidence>
<accession>A0AAD3XH83</accession>
<evidence type="ECO:0000259" key="10">
    <source>
        <dbReference type="PROSITE" id="PS50089"/>
    </source>
</evidence>
<dbReference type="GO" id="GO:0008270">
    <property type="term" value="F:zinc ion binding"/>
    <property type="evidence" value="ECO:0007669"/>
    <property type="project" value="UniProtKB-KW"/>
</dbReference>
<evidence type="ECO:0000259" key="9">
    <source>
        <dbReference type="PROSITE" id="PS50016"/>
    </source>
</evidence>
<feature type="compositionally biased region" description="Polar residues" evidence="8">
    <location>
        <begin position="446"/>
        <end position="458"/>
    </location>
</feature>
<feature type="region of interest" description="Disordered" evidence="8">
    <location>
        <begin position="446"/>
        <end position="483"/>
    </location>
</feature>
<dbReference type="GO" id="GO:0000049">
    <property type="term" value="F:tRNA binding"/>
    <property type="evidence" value="ECO:0007669"/>
    <property type="project" value="UniProtKB-KW"/>
</dbReference>
<dbReference type="Proteomes" id="UP001279734">
    <property type="component" value="Unassembled WGS sequence"/>
</dbReference>
<feature type="region of interest" description="Disordered" evidence="8">
    <location>
        <begin position="676"/>
        <end position="753"/>
    </location>
</feature>
<dbReference type="AlphaFoldDB" id="A0AAD3XH83"/>
<dbReference type="PANTHER" id="PTHR42907">
    <property type="entry name" value="FMN-LINKED OXIDOREDUCTASES SUPERFAMILY PROTEIN"/>
    <property type="match status" value="1"/>
</dbReference>
<feature type="domain" description="PHD-type" evidence="9">
    <location>
        <begin position="136"/>
        <end position="194"/>
    </location>
</feature>
<feature type="domain" description="PHD-type" evidence="9">
    <location>
        <begin position="274"/>
        <end position="333"/>
    </location>
</feature>
<name>A0AAD3XH83_NEPGR</name>
<dbReference type="InterPro" id="IPR019786">
    <property type="entry name" value="Zinc_finger_PHD-type_CS"/>
</dbReference>
<dbReference type="CDD" id="cd02801">
    <property type="entry name" value="DUS_like_FMN"/>
    <property type="match status" value="1"/>
</dbReference>
<dbReference type="InterPro" id="IPR011011">
    <property type="entry name" value="Znf_FYVE_PHD"/>
</dbReference>
<keyword evidence="12" id="KW-1185">Reference proteome</keyword>
<sequence>MAFHIACPITCKRICFCELGFPRKLQSGKGRSEFLEEITSLGEFLKDPWIVRVKERGTVQVPVPKVVLPPPPPVAVDIADGAAEELLSAQTRRAVLQKKAAVASMAAEDFARKFESGSSDIPRELAREEQAQSNVNAMCRLCFCGEIDGSERAKKMLSCRSCSKKYHRSCLKVWAQHRDLFHWSSWTCPSCRVCEVCRRTGEPNKFKFCKRCDGAYHCYCMQPPHKNVSSGPYLCPKHTKCHSCGSNVPGNGLSVRWFLGYTCCDACGRLFTKGNYCPACLKVYRDSESTPMVCCDICQRWVHCQCDRISDEQYLLFQVDGNLPYTCPTCRGECYQVRDLDDAVQELWRRRDEADRDLISNLRAAAGLPSQEEIFSISPFSDDEDNGPFAVKNEYGRVKLSFKGLTDVSPKITKEYGKKSSNKKSAKKKVDRATLQSGTEFSQSLVGHQVAQSVQYRSSDGKDGLQSHKNGPEKFSSPVAGSLSPAEEMCSINQQGVLKHKFVDEVAGNNEDKRTGDLQMKRKMSAVAGTGENMGKDANKPKPMKGTKLVIHLGGRNRTITNSPMSDSSSYHREHESTAFNPGSEAVSQHRTGDKYSVDGLDSTTNLDGGHKDDSLKHKDRGGNLIKLGKGRSEDSDLNPRSDRGNCADGNGLHSPVNTGILYGKRSNEVSTASVGLQANVPEGGKASLRKHDSKPDISVKSNKNGSQVASVSEATPTESKPLLKLKFKNPYQGSWAPNGEEEKGSVKGQRSKRRRPFFAGKLKLHEDEDEDEDVTERHQDDLMGEVMDANWILRKLGKDAVGKRVEVHQSSDNSWHRGVVSVVIEGTSMLSVDLDDEWVAELRIPTVSNGFKLSSNIIFGRLTTSKKVLSCPQIRPLRTVSSMVVSLYHQPLFSVAPMMDWTDNHYRTLARLISKHAWLYTEMIAAETIVYQSGNLDRFLGFSSEQHPIVLQIGGSNLENLAKAVELANAYGYDEINFNCGCPSPRVVGHGCFGVRLMLDPKFVAEAMSVIAANTDVPVTVKCRIGVDDHDSYNELCDFIYKVSSLSPTKHFLIHSRKALLNGITPTENRTIPPLKYEYYFGLLRDFPDLRFTINGGINSIEEVNAARRAGAHGVMVGRAAFYNPWQVLGVVDTAVYGAPPRNVTRRKVLEEFQIYGDSVLGIHGNNRPNVRDVVKPLLNLFHSEPGNSLWKRKADAAFRHCTTIKAFLEETLVAIPDSVMDSAVVKAPVSHEDPFTNVQNLIPPPYEASEPELLYA</sequence>
<dbReference type="InterPro" id="IPR001965">
    <property type="entry name" value="Znf_PHD"/>
</dbReference>
<evidence type="ECO:0000256" key="4">
    <source>
        <dbReference type="ARBA" id="ARBA00022833"/>
    </source>
</evidence>
<comment type="caution">
    <text evidence="11">The sequence shown here is derived from an EMBL/GenBank/DDBJ whole genome shotgun (WGS) entry which is preliminary data.</text>
</comment>
<evidence type="ECO:0000256" key="7">
    <source>
        <dbReference type="PROSITE-ProRule" id="PRU00175"/>
    </source>
</evidence>